<feature type="disulfide bond" evidence="8">
    <location>
        <begin position="43"/>
        <end position="52"/>
    </location>
</feature>
<feature type="disulfide bond" evidence="8">
    <location>
        <begin position="56"/>
        <end position="68"/>
    </location>
</feature>
<evidence type="ECO:0000256" key="1">
    <source>
        <dbReference type="ARBA" id="ARBA00022473"/>
    </source>
</evidence>
<dbReference type="InterPro" id="IPR001774">
    <property type="entry name" value="DSL"/>
</dbReference>
<dbReference type="Pfam" id="PF01414">
    <property type="entry name" value="DSL"/>
    <property type="match status" value="1"/>
</dbReference>
<keyword evidence="9" id="KW-0472">Membrane</keyword>
<keyword evidence="4 9" id="KW-0677">Repeat</keyword>
<evidence type="ECO:0000256" key="4">
    <source>
        <dbReference type="ARBA" id="ARBA00022737"/>
    </source>
</evidence>
<dbReference type="SMART" id="SM00051">
    <property type="entry name" value="DSL"/>
    <property type="match status" value="1"/>
</dbReference>
<accession>A0AAV8WD94</accession>
<dbReference type="FunFam" id="2.10.25.140:FF:000001">
    <property type="entry name" value="Delta-like protein"/>
    <property type="match status" value="1"/>
</dbReference>
<organism evidence="11 12">
    <name type="scientific">Exocentrus adspersus</name>
    <dbReference type="NCBI Taxonomy" id="1586481"/>
    <lineage>
        <taxon>Eukaryota</taxon>
        <taxon>Metazoa</taxon>
        <taxon>Ecdysozoa</taxon>
        <taxon>Arthropoda</taxon>
        <taxon>Hexapoda</taxon>
        <taxon>Insecta</taxon>
        <taxon>Pterygota</taxon>
        <taxon>Neoptera</taxon>
        <taxon>Endopterygota</taxon>
        <taxon>Coleoptera</taxon>
        <taxon>Polyphaga</taxon>
        <taxon>Cucujiformia</taxon>
        <taxon>Chrysomeloidea</taxon>
        <taxon>Cerambycidae</taxon>
        <taxon>Lamiinae</taxon>
        <taxon>Acanthocinini</taxon>
        <taxon>Exocentrus</taxon>
    </lineage>
</organism>
<dbReference type="GO" id="GO:0009952">
    <property type="term" value="P:anterior/posterior pattern specification"/>
    <property type="evidence" value="ECO:0007669"/>
    <property type="project" value="UniProtKB-ARBA"/>
</dbReference>
<evidence type="ECO:0000259" key="10">
    <source>
        <dbReference type="PROSITE" id="PS51051"/>
    </source>
</evidence>
<protein>
    <recommendedName>
        <fullName evidence="9">Delta-like protein</fullName>
    </recommendedName>
</protein>
<comment type="function">
    <text evidence="9">Putative Notch ligand involved in the mediation of Notch signaling.</text>
</comment>
<dbReference type="EMBL" id="JANEYG010000003">
    <property type="protein sequence ID" value="KAJ8924005.1"/>
    <property type="molecule type" value="Genomic_DNA"/>
</dbReference>
<evidence type="ECO:0000256" key="9">
    <source>
        <dbReference type="RuleBase" id="RU280815"/>
    </source>
</evidence>
<name>A0AAV8WD94_9CUCU</name>
<feature type="disulfide bond" evidence="8">
    <location>
        <begin position="76"/>
        <end position="85"/>
    </location>
</feature>
<comment type="caution">
    <text evidence="11">The sequence shown here is derived from an EMBL/GenBank/DDBJ whole genome shotgun (WGS) entry which is preliminary data.</text>
</comment>
<evidence type="ECO:0000256" key="7">
    <source>
        <dbReference type="ARBA" id="ARBA00023180"/>
    </source>
</evidence>
<dbReference type="Gene3D" id="2.10.25.140">
    <property type="match status" value="1"/>
</dbReference>
<dbReference type="Gene3D" id="2.60.40.3510">
    <property type="match status" value="1"/>
</dbReference>
<keyword evidence="9" id="KW-0732">Signal</keyword>
<sequence>MKPTNNIIEEATYSGIIDPSAEWHTLNHRGQRASLTYRVRVKCDTHYYNSTCTKFCRPRDDKFGHFICDANGDKECIGGWKGPTCEVAVCKPGCHPIHGKCDNPEECIRYNRLYFRFSELHQIPGQIV</sequence>
<keyword evidence="3 9" id="KW-0812">Transmembrane</keyword>
<evidence type="ECO:0000313" key="11">
    <source>
        <dbReference type="EMBL" id="KAJ8924005.1"/>
    </source>
</evidence>
<dbReference type="GO" id="GO:0046331">
    <property type="term" value="P:lateral inhibition"/>
    <property type="evidence" value="ECO:0007669"/>
    <property type="project" value="UniProtKB-ARBA"/>
</dbReference>
<dbReference type="InterPro" id="IPR011651">
    <property type="entry name" value="Notch_ligand_N"/>
</dbReference>
<dbReference type="Pfam" id="PF07657">
    <property type="entry name" value="MNNL"/>
    <property type="match status" value="1"/>
</dbReference>
<reference evidence="11 12" key="1">
    <citation type="journal article" date="2023" name="Insect Mol. Biol.">
        <title>Genome sequencing provides insights into the evolution of gene families encoding plant cell wall-degrading enzymes in longhorned beetles.</title>
        <authorList>
            <person name="Shin N.R."/>
            <person name="Okamura Y."/>
            <person name="Kirsch R."/>
            <person name="Pauchet Y."/>
        </authorList>
    </citation>
    <scope>NUCLEOTIDE SEQUENCE [LARGE SCALE GENOMIC DNA]</scope>
    <source>
        <strain evidence="11">EAD_L_NR</strain>
    </source>
</reference>
<keyword evidence="6 8" id="KW-1015">Disulfide bond</keyword>
<dbReference type="PROSITE" id="PS51051">
    <property type="entry name" value="DSL"/>
    <property type="match status" value="1"/>
</dbReference>
<keyword evidence="2 9" id="KW-0245">EGF-like domain</keyword>
<feature type="domain" description="DSL" evidence="10">
    <location>
        <begin position="41"/>
        <end position="85"/>
    </location>
</feature>
<evidence type="ECO:0000256" key="3">
    <source>
        <dbReference type="ARBA" id="ARBA00022692"/>
    </source>
</evidence>
<dbReference type="Proteomes" id="UP001159042">
    <property type="component" value="Unassembled WGS sequence"/>
</dbReference>
<dbReference type="AlphaFoldDB" id="A0AAV8WD94"/>
<evidence type="ECO:0000256" key="5">
    <source>
        <dbReference type="ARBA" id="ARBA00022989"/>
    </source>
</evidence>
<gene>
    <name evidence="11" type="ORF">NQ315_006781</name>
</gene>
<keyword evidence="5 9" id="KW-1133">Transmembrane helix</keyword>
<evidence type="ECO:0000256" key="6">
    <source>
        <dbReference type="ARBA" id="ARBA00023157"/>
    </source>
</evidence>
<evidence type="ECO:0000256" key="8">
    <source>
        <dbReference type="PROSITE-ProRule" id="PRU00377"/>
    </source>
</evidence>
<evidence type="ECO:0000256" key="2">
    <source>
        <dbReference type="ARBA" id="ARBA00022536"/>
    </source>
</evidence>
<comment type="subcellular location">
    <subcellularLocation>
        <location evidence="9">Membrane</location>
        <topology evidence="9">Single-pass type I membrane protein</topology>
    </subcellularLocation>
</comment>
<dbReference type="GO" id="GO:0016020">
    <property type="term" value="C:membrane"/>
    <property type="evidence" value="ECO:0007669"/>
    <property type="project" value="UniProtKB-SubCell"/>
</dbReference>
<dbReference type="GO" id="GO:0035282">
    <property type="term" value="P:segmentation"/>
    <property type="evidence" value="ECO:0007669"/>
    <property type="project" value="UniProtKB-ARBA"/>
</dbReference>
<keyword evidence="1 9" id="KW-0217">Developmental protein</keyword>
<dbReference type="GO" id="GO:0048018">
    <property type="term" value="F:receptor ligand activity"/>
    <property type="evidence" value="ECO:0007669"/>
    <property type="project" value="UniProtKB-ARBA"/>
</dbReference>
<dbReference type="GO" id="GO:0090596">
    <property type="term" value="P:sensory organ morphogenesis"/>
    <property type="evidence" value="ECO:0007669"/>
    <property type="project" value="UniProtKB-ARBA"/>
</dbReference>
<evidence type="ECO:0000313" key="12">
    <source>
        <dbReference type="Proteomes" id="UP001159042"/>
    </source>
</evidence>
<dbReference type="GO" id="GO:0007219">
    <property type="term" value="P:Notch signaling pathway"/>
    <property type="evidence" value="ECO:0007669"/>
    <property type="project" value="InterPro"/>
</dbReference>
<keyword evidence="7" id="KW-0325">Glycoprotein</keyword>
<proteinExistence type="predicted"/>
<keyword evidence="12" id="KW-1185">Reference proteome</keyword>